<name>A0A7W8I1C7_9CAUL</name>
<sequence>MEQALSGTAVAALATDGVEQVELRPNAIRRRMPAPDRQLRSSDMTRPTPEDPGYSRDEDLEDTRIKDRPAEADLDGDAEAAAVKPITVSPDPDDSDER</sequence>
<dbReference type="AlphaFoldDB" id="A0A7W8I1C7"/>
<feature type="compositionally biased region" description="Basic and acidic residues" evidence="1">
    <location>
        <begin position="53"/>
        <end position="71"/>
    </location>
</feature>
<organism evidence="2 3">
    <name type="scientific">Brevundimonas basaltis</name>
    <dbReference type="NCBI Taxonomy" id="472166"/>
    <lineage>
        <taxon>Bacteria</taxon>
        <taxon>Pseudomonadati</taxon>
        <taxon>Pseudomonadota</taxon>
        <taxon>Alphaproteobacteria</taxon>
        <taxon>Caulobacterales</taxon>
        <taxon>Caulobacteraceae</taxon>
        <taxon>Brevundimonas</taxon>
    </lineage>
</organism>
<feature type="region of interest" description="Disordered" evidence="1">
    <location>
        <begin position="24"/>
        <end position="98"/>
    </location>
</feature>
<evidence type="ECO:0000256" key="1">
    <source>
        <dbReference type="SAM" id="MobiDB-lite"/>
    </source>
</evidence>
<keyword evidence="3" id="KW-1185">Reference proteome</keyword>
<reference evidence="2 3" key="1">
    <citation type="submission" date="2020-08" db="EMBL/GenBank/DDBJ databases">
        <title>Genomic Encyclopedia of Type Strains, Phase IV (KMG-IV): sequencing the most valuable type-strain genomes for metagenomic binning, comparative biology and taxonomic classification.</title>
        <authorList>
            <person name="Goeker M."/>
        </authorList>
    </citation>
    <scope>NUCLEOTIDE SEQUENCE [LARGE SCALE GENOMIC DNA]</scope>
    <source>
        <strain evidence="2 3">DSM 25335</strain>
    </source>
</reference>
<gene>
    <name evidence="2" type="ORF">HNQ67_002236</name>
</gene>
<accession>A0A7W8I1C7</accession>
<comment type="caution">
    <text evidence="2">The sequence shown here is derived from an EMBL/GenBank/DDBJ whole genome shotgun (WGS) entry which is preliminary data.</text>
</comment>
<evidence type="ECO:0000313" key="3">
    <source>
        <dbReference type="Proteomes" id="UP000566663"/>
    </source>
</evidence>
<protein>
    <submittedName>
        <fullName evidence="2">Uncharacterized protein</fullName>
    </submittedName>
</protein>
<evidence type="ECO:0000313" key="2">
    <source>
        <dbReference type="EMBL" id="MBB5292712.1"/>
    </source>
</evidence>
<dbReference type="RefSeq" id="WP_343771711.1">
    <property type="nucleotide sequence ID" value="NZ_BAAAFF010000001.1"/>
</dbReference>
<dbReference type="Proteomes" id="UP000566663">
    <property type="component" value="Unassembled WGS sequence"/>
</dbReference>
<dbReference type="EMBL" id="JACHFZ010000004">
    <property type="protein sequence ID" value="MBB5292712.1"/>
    <property type="molecule type" value="Genomic_DNA"/>
</dbReference>
<proteinExistence type="predicted"/>